<keyword evidence="1" id="KW-1133">Transmembrane helix</keyword>
<dbReference type="OrthoDB" id="8453740at2"/>
<evidence type="ECO:0000313" key="3">
    <source>
        <dbReference type="Proteomes" id="UP000032160"/>
    </source>
</evidence>
<organism evidence="2 3">
    <name type="scientific">Candidatus Phaeomarinibacter ectocarpi</name>
    <dbReference type="NCBI Taxonomy" id="1458461"/>
    <lineage>
        <taxon>Bacteria</taxon>
        <taxon>Pseudomonadati</taxon>
        <taxon>Pseudomonadota</taxon>
        <taxon>Alphaproteobacteria</taxon>
        <taxon>Hyphomicrobiales</taxon>
        <taxon>Parvibaculaceae</taxon>
        <taxon>Candidatus Phaeomarinibacter</taxon>
    </lineage>
</organism>
<evidence type="ECO:0000313" key="2">
    <source>
        <dbReference type="EMBL" id="CDO60818.1"/>
    </source>
</evidence>
<feature type="transmembrane region" description="Helical" evidence="1">
    <location>
        <begin position="42"/>
        <end position="61"/>
    </location>
</feature>
<dbReference type="RefSeq" id="WP_043948773.1">
    <property type="nucleotide sequence ID" value="NZ_HG966617.1"/>
</dbReference>
<accession>X5MAG0</accession>
<dbReference type="AlphaFoldDB" id="X5MAG0"/>
<feature type="transmembrane region" description="Helical" evidence="1">
    <location>
        <begin position="73"/>
        <end position="95"/>
    </location>
</feature>
<proteinExistence type="predicted"/>
<evidence type="ECO:0000256" key="1">
    <source>
        <dbReference type="SAM" id="Phobius"/>
    </source>
</evidence>
<sequence length="217" mass="23528">MFGDIQSVFDLPFATLVVLAAGFAAYRVAFTGKKKGHGTIDIVFITVVFAALAKFAFEFVIDRLTPTAPDEVTALAALAASTAAFATVLIAAGVWRRWGEDVFNATLRAGDISYSDGHVSAWDCVRVSTSARPTQLVVRKTSGKQLMCDNLEAWEKFPFGPSIYGEDGSIALYVTGVRQDATVDWLEIEPLDDSAGASMTYIPADQISEIEVRYLVR</sequence>
<feature type="transmembrane region" description="Helical" evidence="1">
    <location>
        <begin position="12"/>
        <end position="30"/>
    </location>
</feature>
<dbReference type="HOGENOM" id="CLU_113660_0_0_5"/>
<protein>
    <submittedName>
        <fullName evidence="2">Uncharacterized protein</fullName>
    </submittedName>
</protein>
<keyword evidence="1" id="KW-0812">Transmembrane</keyword>
<dbReference type="EMBL" id="HG966617">
    <property type="protein sequence ID" value="CDO60818.1"/>
    <property type="molecule type" value="Genomic_DNA"/>
</dbReference>
<keyword evidence="1" id="KW-0472">Membrane</keyword>
<reference evidence="2 3" key="1">
    <citation type="journal article" date="2014" name="Front. Genet.">
        <title>Genome and metabolic network of "Candidatus Phaeomarinobacter ectocarpi" Ec32, a new candidate genus of Alphaproteobacteria frequently associated with brown algae.</title>
        <authorList>
            <person name="Dittami S.M."/>
            <person name="Barbeyron T."/>
            <person name="Boyen C."/>
            <person name="Cambefort J."/>
            <person name="Collet G."/>
            <person name="Delage L."/>
            <person name="Gobet A."/>
            <person name="Groisillier A."/>
            <person name="Leblanc C."/>
            <person name="Michel G."/>
            <person name="Scornet D."/>
            <person name="Siegel A."/>
            <person name="Tapia J.E."/>
            <person name="Tonon T."/>
        </authorList>
    </citation>
    <scope>NUCLEOTIDE SEQUENCE [LARGE SCALE GENOMIC DNA]</scope>
    <source>
        <strain evidence="2 3">Ec32</strain>
    </source>
</reference>
<name>X5MAG0_9HYPH</name>
<dbReference type="KEGG" id="pect:BN1012_Phect2605"/>
<keyword evidence="3" id="KW-1185">Reference proteome</keyword>
<gene>
    <name evidence="2" type="ORF">BN1012_Phect2605</name>
</gene>
<dbReference type="Proteomes" id="UP000032160">
    <property type="component" value="Chromosome I"/>
</dbReference>
<dbReference type="STRING" id="1458461.BN1012_Phect2605"/>